<dbReference type="AlphaFoldDB" id="F0EJR4"/>
<protein>
    <submittedName>
        <fullName evidence="1">Uncharacterized protein</fullName>
    </submittedName>
</protein>
<evidence type="ECO:0000313" key="2">
    <source>
        <dbReference type="Proteomes" id="UP000004835"/>
    </source>
</evidence>
<organism evidence="1 2">
    <name type="scientific">Enterococcus casseliflavus ATCC 12755</name>
    <dbReference type="NCBI Taxonomy" id="888066"/>
    <lineage>
        <taxon>Bacteria</taxon>
        <taxon>Bacillati</taxon>
        <taxon>Bacillota</taxon>
        <taxon>Bacilli</taxon>
        <taxon>Lactobacillales</taxon>
        <taxon>Enterococcaceae</taxon>
        <taxon>Enterococcus</taxon>
    </lineage>
</organism>
<proteinExistence type="predicted"/>
<accession>F0EJR4</accession>
<dbReference type="HOGENOM" id="CLU_3167591_0_0_9"/>
<comment type="caution">
    <text evidence="1">The sequence shown here is derived from an EMBL/GenBank/DDBJ whole genome shotgun (WGS) entry which is preliminary data.</text>
</comment>
<sequence>MRESFDKLCLLFEFFLKRELTKGTSFDNLNETKCKRDEKESRIKEVV</sequence>
<dbReference type="EMBL" id="AEWT01000011">
    <property type="protein sequence ID" value="EGC69707.1"/>
    <property type="molecule type" value="Genomic_DNA"/>
</dbReference>
<gene>
    <name evidence="1" type="ORF">HMPREF9087_1627</name>
</gene>
<name>F0EJR4_ENTCA</name>
<evidence type="ECO:0000313" key="1">
    <source>
        <dbReference type="EMBL" id="EGC69707.1"/>
    </source>
</evidence>
<dbReference type="Proteomes" id="UP000004835">
    <property type="component" value="Unassembled WGS sequence"/>
</dbReference>
<reference evidence="1 2" key="1">
    <citation type="submission" date="2011-01" db="EMBL/GenBank/DDBJ databases">
        <authorList>
            <person name="Muzny D."/>
            <person name="Qin X."/>
            <person name="Deng J."/>
            <person name="Jiang H."/>
            <person name="Liu Y."/>
            <person name="Qu J."/>
            <person name="Song X.-Z."/>
            <person name="Zhang L."/>
            <person name="Thornton R."/>
            <person name="Coyle M."/>
            <person name="Francisco L."/>
            <person name="Jackson L."/>
            <person name="Javaid M."/>
            <person name="Korchina V."/>
            <person name="Kovar C."/>
            <person name="Mata R."/>
            <person name="Mathew T."/>
            <person name="Ngo R."/>
            <person name="Nguyen L."/>
            <person name="Nguyen N."/>
            <person name="Okwuonu G."/>
            <person name="Ongeri F."/>
            <person name="Pham C."/>
            <person name="Simmons D."/>
            <person name="Wilczek-Boney K."/>
            <person name="Hale W."/>
            <person name="Jakkamsetti A."/>
            <person name="Pham P."/>
            <person name="Ruth R."/>
            <person name="San Lucas F."/>
            <person name="Warren J."/>
            <person name="Zhang J."/>
            <person name="Zhao Z."/>
            <person name="Zhou C."/>
            <person name="Zhu D."/>
            <person name="Lee S."/>
            <person name="Bess C."/>
            <person name="Blankenburg K."/>
            <person name="Forbes L."/>
            <person name="Fu Q."/>
            <person name="Gubbala S."/>
            <person name="Hirani K."/>
            <person name="Jayaseelan J.C."/>
            <person name="Lara F."/>
            <person name="Munidasa M."/>
            <person name="Palculict T."/>
            <person name="Patil S."/>
            <person name="Pu L.-L."/>
            <person name="Saada N."/>
            <person name="Tang L."/>
            <person name="Weissenberger G."/>
            <person name="Zhu Y."/>
            <person name="Hemphill L."/>
            <person name="Shang Y."/>
            <person name="Youmans B."/>
            <person name="Ayvaz T."/>
            <person name="Ross M."/>
            <person name="Santibanez J."/>
            <person name="Aqrawi P."/>
            <person name="Gross S."/>
            <person name="Joshi V."/>
            <person name="Fowler G."/>
            <person name="Nazareth L."/>
            <person name="Reid J."/>
            <person name="Worley K."/>
            <person name="Petrosino J."/>
            <person name="Highlander S."/>
            <person name="Gibbs R."/>
        </authorList>
    </citation>
    <scope>NUCLEOTIDE SEQUENCE [LARGE SCALE GENOMIC DNA]</scope>
    <source>
        <strain evidence="1 2">ATCC 12755</strain>
    </source>
</reference>